<evidence type="ECO:0000256" key="1">
    <source>
        <dbReference type="SAM" id="SignalP"/>
    </source>
</evidence>
<dbReference type="EMBL" id="HBNS01001961">
    <property type="protein sequence ID" value="CAE4581043.1"/>
    <property type="molecule type" value="Transcribed_RNA"/>
</dbReference>
<feature type="signal peptide" evidence="1">
    <location>
        <begin position="1"/>
        <end position="21"/>
    </location>
</feature>
<reference evidence="2" key="1">
    <citation type="submission" date="2021-01" db="EMBL/GenBank/DDBJ databases">
        <authorList>
            <person name="Corre E."/>
            <person name="Pelletier E."/>
            <person name="Niang G."/>
            <person name="Scheremetjew M."/>
            <person name="Finn R."/>
            <person name="Kale V."/>
            <person name="Holt S."/>
            <person name="Cochrane G."/>
            <person name="Meng A."/>
            <person name="Brown T."/>
            <person name="Cohen L."/>
        </authorList>
    </citation>
    <scope>NUCLEOTIDE SEQUENCE</scope>
    <source>
        <strain evidence="2">GSO104</strain>
    </source>
</reference>
<evidence type="ECO:0000313" key="2">
    <source>
        <dbReference type="EMBL" id="CAE4581043.1"/>
    </source>
</evidence>
<gene>
    <name evidence="2" type="ORF">DBRI00130_LOCUS1571</name>
</gene>
<dbReference type="AlphaFoldDB" id="A0A7S4QGB3"/>
<keyword evidence="1" id="KW-0732">Signal</keyword>
<accession>A0A7S4QGB3</accession>
<protein>
    <submittedName>
        <fullName evidence="2">Uncharacterized protein</fullName>
    </submittedName>
</protein>
<proteinExistence type="predicted"/>
<name>A0A7S4QGB3_9STRA</name>
<feature type="chain" id="PRO_5030572287" evidence="1">
    <location>
        <begin position="22"/>
        <end position="167"/>
    </location>
</feature>
<organism evidence="2">
    <name type="scientific">Ditylum brightwellii</name>
    <dbReference type="NCBI Taxonomy" id="49249"/>
    <lineage>
        <taxon>Eukaryota</taxon>
        <taxon>Sar</taxon>
        <taxon>Stramenopiles</taxon>
        <taxon>Ochrophyta</taxon>
        <taxon>Bacillariophyta</taxon>
        <taxon>Mediophyceae</taxon>
        <taxon>Lithodesmiophycidae</taxon>
        <taxon>Lithodesmiales</taxon>
        <taxon>Lithodesmiaceae</taxon>
        <taxon>Ditylum</taxon>
    </lineage>
</organism>
<sequence>MKTALKTAILLLSILCANVAAQDECVEGDIYVCSECCRDEDKYGPFCCGEPIPNCQDCPGATAITTADLLEGKEHVSSLRHAQRVEVAQSLRLCQREREQCEKYGLKEEKVTVALSKVEAKVQKAHEAHMKKLAADEKAAAYEGKVTASTAKAAARLGGLMAGMHGK</sequence>